<name>A0A366XV93_9BACI</name>
<dbReference type="GO" id="GO:0005737">
    <property type="term" value="C:cytoplasm"/>
    <property type="evidence" value="ECO:0007669"/>
    <property type="project" value="UniProtKB-SubCell"/>
</dbReference>
<dbReference type="SUPFAM" id="SSF46689">
    <property type="entry name" value="Homeodomain-like"/>
    <property type="match status" value="2"/>
</dbReference>
<evidence type="ECO:0000256" key="6">
    <source>
        <dbReference type="ARBA" id="ARBA00023125"/>
    </source>
</evidence>
<evidence type="ECO:0000313" key="12">
    <source>
        <dbReference type="Proteomes" id="UP000253314"/>
    </source>
</evidence>
<comment type="subcellular location">
    <subcellularLocation>
        <location evidence="1">Cytoplasm</location>
    </subcellularLocation>
</comment>
<accession>A0A366XV93</accession>
<evidence type="ECO:0000256" key="1">
    <source>
        <dbReference type="ARBA" id="ARBA00004496"/>
    </source>
</evidence>
<dbReference type="InterPro" id="IPR018060">
    <property type="entry name" value="HTH_AraC"/>
</dbReference>
<proteinExistence type="predicted"/>
<feature type="domain" description="Response regulatory" evidence="10">
    <location>
        <begin position="42"/>
        <end position="159"/>
    </location>
</feature>
<evidence type="ECO:0000313" key="11">
    <source>
        <dbReference type="EMBL" id="RBW68073.1"/>
    </source>
</evidence>
<dbReference type="PRINTS" id="PR00032">
    <property type="entry name" value="HTHARAC"/>
</dbReference>
<evidence type="ECO:0000256" key="7">
    <source>
        <dbReference type="ARBA" id="ARBA00023163"/>
    </source>
</evidence>
<dbReference type="CDD" id="cd17536">
    <property type="entry name" value="REC_YesN-like"/>
    <property type="match status" value="1"/>
</dbReference>
<dbReference type="PANTHER" id="PTHR42713:SF3">
    <property type="entry name" value="TRANSCRIPTIONAL REGULATORY PROTEIN HPTR"/>
    <property type="match status" value="1"/>
</dbReference>
<evidence type="ECO:0000259" key="10">
    <source>
        <dbReference type="PROSITE" id="PS50110"/>
    </source>
</evidence>
<dbReference type="InterPro" id="IPR011006">
    <property type="entry name" value="CheY-like_superfamily"/>
</dbReference>
<evidence type="ECO:0000256" key="8">
    <source>
        <dbReference type="PROSITE-ProRule" id="PRU00169"/>
    </source>
</evidence>
<dbReference type="GO" id="GO:0003700">
    <property type="term" value="F:DNA-binding transcription factor activity"/>
    <property type="evidence" value="ECO:0007669"/>
    <property type="project" value="InterPro"/>
</dbReference>
<dbReference type="InterPro" id="IPR051552">
    <property type="entry name" value="HptR"/>
</dbReference>
<dbReference type="GO" id="GO:0043565">
    <property type="term" value="F:sequence-specific DNA binding"/>
    <property type="evidence" value="ECO:0007669"/>
    <property type="project" value="InterPro"/>
</dbReference>
<dbReference type="PROSITE" id="PS50110">
    <property type="entry name" value="RESPONSE_REGULATORY"/>
    <property type="match status" value="1"/>
</dbReference>
<keyword evidence="6" id="KW-0238">DNA-binding</keyword>
<dbReference type="InterPro" id="IPR009057">
    <property type="entry name" value="Homeodomain-like_sf"/>
</dbReference>
<dbReference type="SMART" id="SM00342">
    <property type="entry name" value="HTH_ARAC"/>
    <property type="match status" value="1"/>
</dbReference>
<dbReference type="AlphaFoldDB" id="A0A366XV93"/>
<organism evidence="11 12">
    <name type="scientific">Bacillus taeanensis</name>
    <dbReference type="NCBI Taxonomy" id="273032"/>
    <lineage>
        <taxon>Bacteria</taxon>
        <taxon>Bacillati</taxon>
        <taxon>Bacillota</taxon>
        <taxon>Bacilli</taxon>
        <taxon>Bacillales</taxon>
        <taxon>Bacillaceae</taxon>
        <taxon>Bacillus</taxon>
    </lineage>
</organism>
<dbReference type="EMBL" id="QOCW01000025">
    <property type="protein sequence ID" value="RBW68073.1"/>
    <property type="molecule type" value="Genomic_DNA"/>
</dbReference>
<dbReference type="Proteomes" id="UP000253314">
    <property type="component" value="Unassembled WGS sequence"/>
</dbReference>
<evidence type="ECO:0000256" key="4">
    <source>
        <dbReference type="ARBA" id="ARBA00023012"/>
    </source>
</evidence>
<dbReference type="InterPro" id="IPR001789">
    <property type="entry name" value="Sig_transdc_resp-reg_receiver"/>
</dbReference>
<evidence type="ECO:0000259" key="9">
    <source>
        <dbReference type="PROSITE" id="PS01124"/>
    </source>
</evidence>
<evidence type="ECO:0000256" key="3">
    <source>
        <dbReference type="ARBA" id="ARBA00022553"/>
    </source>
</evidence>
<keyword evidence="3 8" id="KW-0597">Phosphoprotein</keyword>
<dbReference type="PROSITE" id="PS01124">
    <property type="entry name" value="HTH_ARAC_FAMILY_2"/>
    <property type="match status" value="1"/>
</dbReference>
<comment type="caution">
    <text evidence="11">The sequence shown here is derived from an EMBL/GenBank/DDBJ whole genome shotgun (WGS) entry which is preliminary data.</text>
</comment>
<sequence>MWMSGSDFFMAKNMGCLFVRRNMKARVLKFHFQLKVIKMGYKVVIADDEKIILKNLTRIIDWHGLNCEIIGTAQNGQEVMEILENEQADLLLTDISMPEMSGIELLKTLNKLDSKPVVILISGYDDFEYAKEGLKNNAFDYILKPIDYDELEECVKRALHKLKEQKVSAYEQEKYGIYELITLGKADDSINNKRAIYFSMIVKNYKEDIEAVFTKNKDFLSKWNPNFFVYKLSDKEVIVVVEMANHFINEAADITEAFSQQLLDGGSNQCIISIGKVVEQLFDIKQSVDAAKELLKYENYISGNVLTEERLKEEYKPSQSAAEMMEEAIEYIRNNFQTDLGVEQAAEKVGLSVSYFSLLFKQKTGLTFLDYLTNVRMEYACLFLKNTDLKTYEIAEKVGYIDQRYFSQVFKRKMNQTPSQYRKSVKNK</sequence>
<evidence type="ECO:0008006" key="13">
    <source>
        <dbReference type="Google" id="ProtNLM"/>
    </source>
</evidence>
<keyword evidence="12" id="KW-1185">Reference proteome</keyword>
<reference evidence="11 12" key="1">
    <citation type="submission" date="2018-07" db="EMBL/GenBank/DDBJ databases">
        <title>Lottiidibacillus patelloidae gen. nov., sp. nov., isolated from the intestinal tract of a marine limpet and the reclassification of B. taeanensis BH030017T, B. algicola KMM 3737T and B. hwajinpoensis SW-72T as genus Lottiidibacillus.</title>
        <authorList>
            <person name="Liu R."/>
            <person name="Huang Z."/>
        </authorList>
    </citation>
    <scope>NUCLEOTIDE SEQUENCE [LARGE SCALE GENOMIC DNA]</scope>
    <source>
        <strain evidence="11 12">BH030017</strain>
    </source>
</reference>
<keyword evidence="4" id="KW-0902">Two-component regulatory system</keyword>
<dbReference type="InterPro" id="IPR020449">
    <property type="entry name" value="Tscrpt_reg_AraC-type_HTH"/>
</dbReference>
<dbReference type="Gene3D" id="3.40.50.2300">
    <property type="match status" value="1"/>
</dbReference>
<dbReference type="Pfam" id="PF00072">
    <property type="entry name" value="Response_reg"/>
    <property type="match status" value="1"/>
</dbReference>
<keyword evidence="5" id="KW-0805">Transcription regulation</keyword>
<dbReference type="PANTHER" id="PTHR42713">
    <property type="entry name" value="HISTIDINE KINASE-RELATED"/>
    <property type="match status" value="1"/>
</dbReference>
<gene>
    <name evidence="11" type="ORF">DS031_18525</name>
</gene>
<dbReference type="GO" id="GO:0000160">
    <property type="term" value="P:phosphorelay signal transduction system"/>
    <property type="evidence" value="ECO:0007669"/>
    <property type="project" value="UniProtKB-KW"/>
</dbReference>
<feature type="domain" description="HTH araC/xylS-type" evidence="9">
    <location>
        <begin position="326"/>
        <end position="424"/>
    </location>
</feature>
<dbReference type="Pfam" id="PF12833">
    <property type="entry name" value="HTH_18"/>
    <property type="match status" value="1"/>
</dbReference>
<protein>
    <recommendedName>
        <fullName evidence="13">DNA-binding response regulator</fullName>
    </recommendedName>
</protein>
<evidence type="ECO:0000256" key="2">
    <source>
        <dbReference type="ARBA" id="ARBA00022490"/>
    </source>
</evidence>
<dbReference type="SMART" id="SM00448">
    <property type="entry name" value="REC"/>
    <property type="match status" value="1"/>
</dbReference>
<dbReference type="Gene3D" id="1.10.10.60">
    <property type="entry name" value="Homeodomain-like"/>
    <property type="match status" value="2"/>
</dbReference>
<feature type="modified residue" description="4-aspartylphosphate" evidence="8">
    <location>
        <position position="94"/>
    </location>
</feature>
<keyword evidence="7" id="KW-0804">Transcription</keyword>
<keyword evidence="2" id="KW-0963">Cytoplasm</keyword>
<dbReference type="SUPFAM" id="SSF52172">
    <property type="entry name" value="CheY-like"/>
    <property type="match status" value="1"/>
</dbReference>
<evidence type="ECO:0000256" key="5">
    <source>
        <dbReference type="ARBA" id="ARBA00023015"/>
    </source>
</evidence>